<name>A0A743KBN7_SALER</name>
<evidence type="ECO:0000313" key="1">
    <source>
        <dbReference type="EMBL" id="HAF1997717.1"/>
    </source>
</evidence>
<dbReference type="EMBL" id="DAAUGR010000038">
    <property type="protein sequence ID" value="HAF1997717.1"/>
    <property type="molecule type" value="Genomic_DNA"/>
</dbReference>
<dbReference type="EMBL" id="DAAUGR010000050">
    <property type="protein sequence ID" value="HAF1997882.1"/>
    <property type="molecule type" value="Genomic_DNA"/>
</dbReference>
<evidence type="ECO:0000313" key="3">
    <source>
        <dbReference type="EMBL" id="HAG0715199.1"/>
    </source>
</evidence>
<dbReference type="EMBL" id="DAAXEY010000039">
    <property type="protein sequence ID" value="HAG0715199.1"/>
    <property type="molecule type" value="Genomic_DNA"/>
</dbReference>
<proteinExistence type="predicted"/>
<sequence length="47" mass="5106">MAILEEIAVSASKQVETNPAILITNRQHKSSPFSGYKTRVFGHSGGF</sequence>
<dbReference type="EMBL" id="DAAXEY010000055">
    <property type="protein sequence ID" value="HAG0715325.1"/>
    <property type="molecule type" value="Genomic_DNA"/>
</dbReference>
<reference evidence="1" key="2">
    <citation type="submission" date="2020-02" db="EMBL/GenBank/DDBJ databases">
        <authorList>
            <consortium name="NCBI Pathogen Detection Project"/>
        </authorList>
    </citation>
    <scope>NUCLEOTIDE SEQUENCE</scope>
    <source>
        <strain evidence="3">MA.SF_R0373/09</strain>
        <strain evidence="1">MA.SM-DU-2006-12-004559</strain>
    </source>
</reference>
<reference evidence="1" key="1">
    <citation type="journal article" date="2018" name="Genome Biol.">
        <title>SKESA: strategic k-mer extension for scrupulous assemblies.</title>
        <authorList>
            <person name="Souvorov A."/>
            <person name="Agarwala R."/>
            <person name="Lipman D.J."/>
        </authorList>
    </citation>
    <scope>NUCLEOTIDE SEQUENCE</scope>
    <source>
        <strain evidence="3">MA.SF_R0373/09</strain>
        <strain evidence="1">MA.SM-DU-2006-12-004559</strain>
    </source>
</reference>
<organism evidence="1">
    <name type="scientific">Salmonella enterica</name>
    <name type="common">Salmonella choleraesuis</name>
    <dbReference type="NCBI Taxonomy" id="28901"/>
    <lineage>
        <taxon>Bacteria</taxon>
        <taxon>Pseudomonadati</taxon>
        <taxon>Pseudomonadota</taxon>
        <taxon>Gammaproteobacteria</taxon>
        <taxon>Enterobacterales</taxon>
        <taxon>Enterobacteriaceae</taxon>
        <taxon>Salmonella</taxon>
    </lineage>
</organism>
<protein>
    <submittedName>
        <fullName evidence="1">Uncharacterized protein</fullName>
    </submittedName>
</protein>
<comment type="caution">
    <text evidence="1">The sequence shown here is derived from an EMBL/GenBank/DDBJ whole genome shotgun (WGS) entry which is preliminary data.</text>
</comment>
<evidence type="ECO:0000313" key="2">
    <source>
        <dbReference type="EMBL" id="HAF1997882.1"/>
    </source>
</evidence>
<gene>
    <name evidence="1" type="ORF">G8L35_004733</name>
    <name evidence="2" type="ORF">G8L35_004915</name>
    <name evidence="3" type="ORF">G8R89_004621</name>
    <name evidence="4" type="ORF">G8R89_004759</name>
</gene>
<accession>A0A743KBN7</accession>
<dbReference type="AlphaFoldDB" id="A0A743KBN7"/>
<evidence type="ECO:0000313" key="4">
    <source>
        <dbReference type="EMBL" id="HAG0715325.1"/>
    </source>
</evidence>